<feature type="region of interest" description="Disordered" evidence="1">
    <location>
        <begin position="43"/>
        <end position="71"/>
    </location>
</feature>
<proteinExistence type="predicted"/>
<evidence type="ECO:0000259" key="3">
    <source>
        <dbReference type="Pfam" id="PF13511"/>
    </source>
</evidence>
<dbReference type="KEGG" id="marq:MARGE09_P2201"/>
<feature type="compositionally biased region" description="Basic and acidic residues" evidence="1">
    <location>
        <begin position="43"/>
        <end position="57"/>
    </location>
</feature>
<dbReference type="EMBL" id="AP023086">
    <property type="protein sequence ID" value="BCD98000.1"/>
    <property type="molecule type" value="Genomic_DNA"/>
</dbReference>
<evidence type="ECO:0000313" key="5">
    <source>
        <dbReference type="Proteomes" id="UP001320119"/>
    </source>
</evidence>
<feature type="signal peptide" evidence="2">
    <location>
        <begin position="1"/>
        <end position="27"/>
    </location>
</feature>
<gene>
    <name evidence="4" type="ORF">MARGE09_P2201</name>
</gene>
<feature type="domain" description="DUF4124" evidence="3">
    <location>
        <begin position="17"/>
        <end position="71"/>
    </location>
</feature>
<dbReference type="Proteomes" id="UP001320119">
    <property type="component" value="Chromosome"/>
</dbReference>
<keyword evidence="5" id="KW-1185">Reference proteome</keyword>
<dbReference type="AlphaFoldDB" id="A0AAN1WI74"/>
<dbReference type="Pfam" id="PF13511">
    <property type="entry name" value="DUF4124"/>
    <property type="match status" value="1"/>
</dbReference>
<feature type="chain" id="PRO_5042842899" description="DUF4124 domain-containing protein" evidence="2">
    <location>
        <begin position="28"/>
        <end position="141"/>
    </location>
</feature>
<evidence type="ECO:0000313" key="4">
    <source>
        <dbReference type="EMBL" id="BCD98000.1"/>
    </source>
</evidence>
<sequence length="141" mass="15920">MKIADTLRANRCLLLTCCFMVSTPAMAGEYYKWVDDKGVVHFSERPPQETNTAEKIKTHARTPTEEETSAADTAIEKELAPTQQIMADPARCDQEKARLKQLSSGSRIRMKDAQGGFYYLDENQIQQEIQKSKQAISESCQ</sequence>
<evidence type="ECO:0000256" key="2">
    <source>
        <dbReference type="SAM" id="SignalP"/>
    </source>
</evidence>
<dbReference type="InterPro" id="IPR025392">
    <property type="entry name" value="DUF4124"/>
</dbReference>
<organism evidence="4 5">
    <name type="scientific">Marinagarivorans cellulosilyticus</name>
    <dbReference type="NCBI Taxonomy" id="2721545"/>
    <lineage>
        <taxon>Bacteria</taxon>
        <taxon>Pseudomonadati</taxon>
        <taxon>Pseudomonadota</taxon>
        <taxon>Gammaproteobacteria</taxon>
        <taxon>Cellvibrionales</taxon>
        <taxon>Cellvibrionaceae</taxon>
        <taxon>Marinagarivorans</taxon>
    </lineage>
</organism>
<accession>A0AAN1WI74</accession>
<dbReference type="RefSeq" id="WP_236982052.1">
    <property type="nucleotide sequence ID" value="NZ_AP023086.1"/>
</dbReference>
<name>A0AAN1WI74_9GAMM</name>
<reference evidence="4 5" key="1">
    <citation type="journal article" date="2022" name="IScience">
        <title>An ultrasensitive nanofiber-based assay for enzymatic hydrolysis and deep-sea microbial degradation of cellulose.</title>
        <authorList>
            <person name="Tsudome M."/>
            <person name="Tachioka M."/>
            <person name="Miyazaki M."/>
            <person name="Uchimura K."/>
            <person name="Tsuda M."/>
            <person name="Takaki Y."/>
            <person name="Deguchi S."/>
        </authorList>
    </citation>
    <scope>NUCLEOTIDE SEQUENCE [LARGE SCALE GENOMIC DNA]</scope>
    <source>
        <strain evidence="4 5">GE09</strain>
    </source>
</reference>
<protein>
    <recommendedName>
        <fullName evidence="3">DUF4124 domain-containing protein</fullName>
    </recommendedName>
</protein>
<evidence type="ECO:0000256" key="1">
    <source>
        <dbReference type="SAM" id="MobiDB-lite"/>
    </source>
</evidence>
<keyword evidence="2" id="KW-0732">Signal</keyword>